<sequence>MFEQLSTFPGYDQVLTGAKKLFGRIIQTGPVPKHVAIIMDGNRRYARSHKMEIREGHNIGFETMASVLELLFEAGVECATVYAFSIENFKRLAYEVEALMDMARLRLCQIRQHGELCEKYGVRLRVVGNRKLLPVDVQQIVQETEDMTKNNTRAVLYMCFPYTARDDMTQLIRNVVAESLINPEFEISESAFNHFLYTPPLDLLIRTSGTYRLSDFLLWQSVLPKCSVVFSDRLWPEFSPLHMAKILLNWSFNTYWYGHGNGFVVLAPGDSARAQKSPVPVPDSAEDDYSDSSSDAAVDAAVEEEDTFTSDEDPISK</sequence>
<comment type="caution">
    <text evidence="1">The sequence shown here is derived from an EMBL/GenBank/DDBJ whole genome shotgun (WGS) entry which is preliminary data.</text>
</comment>
<proteinExistence type="predicted"/>
<accession>A0ACC2V8P8</accession>
<protein>
    <submittedName>
        <fullName evidence="1">Uncharacterized protein</fullName>
    </submittedName>
</protein>
<name>A0ACC2V8P8_9TREE</name>
<dbReference type="EMBL" id="JASBWR010000101">
    <property type="protein sequence ID" value="KAJ9095433.1"/>
    <property type="molecule type" value="Genomic_DNA"/>
</dbReference>
<evidence type="ECO:0000313" key="2">
    <source>
        <dbReference type="Proteomes" id="UP001241377"/>
    </source>
</evidence>
<keyword evidence="2" id="KW-1185">Reference proteome</keyword>
<gene>
    <name evidence="1" type="ORF">QFC19_007543</name>
</gene>
<dbReference type="Proteomes" id="UP001241377">
    <property type="component" value="Unassembled WGS sequence"/>
</dbReference>
<evidence type="ECO:0000313" key="1">
    <source>
        <dbReference type="EMBL" id="KAJ9095433.1"/>
    </source>
</evidence>
<reference evidence="1" key="1">
    <citation type="submission" date="2023-04" db="EMBL/GenBank/DDBJ databases">
        <title>Draft Genome sequencing of Naganishia species isolated from polar environments using Oxford Nanopore Technology.</title>
        <authorList>
            <person name="Leo P."/>
            <person name="Venkateswaran K."/>
        </authorList>
    </citation>
    <scope>NUCLEOTIDE SEQUENCE</scope>
    <source>
        <strain evidence="1">MNA-CCFEE 5261</strain>
    </source>
</reference>
<organism evidence="1 2">
    <name type="scientific">Naganishia cerealis</name>
    <dbReference type="NCBI Taxonomy" id="610337"/>
    <lineage>
        <taxon>Eukaryota</taxon>
        <taxon>Fungi</taxon>
        <taxon>Dikarya</taxon>
        <taxon>Basidiomycota</taxon>
        <taxon>Agaricomycotina</taxon>
        <taxon>Tremellomycetes</taxon>
        <taxon>Filobasidiales</taxon>
        <taxon>Filobasidiaceae</taxon>
        <taxon>Naganishia</taxon>
    </lineage>
</organism>